<dbReference type="GO" id="GO:0016020">
    <property type="term" value="C:membrane"/>
    <property type="evidence" value="ECO:0007669"/>
    <property type="project" value="UniProtKB-SubCell"/>
</dbReference>
<feature type="transmembrane region" description="Helical" evidence="7">
    <location>
        <begin position="44"/>
        <end position="63"/>
    </location>
</feature>
<feature type="transmembrane region" description="Helical" evidence="7">
    <location>
        <begin position="281"/>
        <end position="305"/>
    </location>
</feature>
<evidence type="ECO:0000256" key="5">
    <source>
        <dbReference type="ARBA" id="ARBA00023136"/>
    </source>
</evidence>
<feature type="transmembrane region" description="Helical" evidence="7">
    <location>
        <begin position="383"/>
        <end position="401"/>
    </location>
</feature>
<feature type="transmembrane region" description="Helical" evidence="7">
    <location>
        <begin position="452"/>
        <end position="473"/>
    </location>
</feature>
<dbReference type="GO" id="GO:0022857">
    <property type="term" value="F:transmembrane transporter activity"/>
    <property type="evidence" value="ECO:0007669"/>
    <property type="project" value="InterPro"/>
</dbReference>
<dbReference type="PANTHER" id="PTHR45649">
    <property type="entry name" value="AMINO-ACID PERMEASE BAT1"/>
    <property type="match status" value="1"/>
</dbReference>
<feature type="transmembrane region" description="Helical" evidence="7">
    <location>
        <begin position="333"/>
        <end position="352"/>
    </location>
</feature>
<feature type="region of interest" description="Disordered" evidence="6">
    <location>
        <begin position="1"/>
        <end position="21"/>
    </location>
</feature>
<keyword evidence="4 7" id="KW-1133">Transmembrane helix</keyword>
<feature type="transmembrane region" description="Helical" evidence="7">
    <location>
        <begin position="75"/>
        <end position="99"/>
    </location>
</feature>
<name>A0AA40FCJ7_9PEZI</name>
<dbReference type="PANTHER" id="PTHR45649:SF26">
    <property type="entry name" value="OS04G0435100 PROTEIN"/>
    <property type="match status" value="1"/>
</dbReference>
<dbReference type="Proteomes" id="UP001172155">
    <property type="component" value="Unassembled WGS sequence"/>
</dbReference>
<evidence type="ECO:0000313" key="8">
    <source>
        <dbReference type="EMBL" id="KAK0755122.1"/>
    </source>
</evidence>
<feature type="transmembrane region" description="Helical" evidence="7">
    <location>
        <begin position="193"/>
        <end position="211"/>
    </location>
</feature>
<feature type="transmembrane region" description="Helical" evidence="7">
    <location>
        <begin position="479"/>
        <end position="501"/>
    </location>
</feature>
<evidence type="ECO:0000256" key="2">
    <source>
        <dbReference type="ARBA" id="ARBA00022448"/>
    </source>
</evidence>
<protein>
    <submittedName>
        <fullName evidence="8">Amino acid/polyamine transporter I</fullName>
    </submittedName>
</protein>
<sequence>MGLPEEPAVERRTSNSDEERDENRLAQFGYKQELKRDWGLAHNFGVSFSIISVITGITTLFSYGLNTGGPAVMSIGWIVVSFFTLLVAIAMAEIVSAIPTSGGPYFWAAMLAPPRWSPFAAWLTGWFNLLGQVAVTTGISFGLANLIPTAIVVKNPDFVPTPRVTVGIFAAILISHGVVNTFGVRILRYLNNLSIVLHSAGITAICIAVLVKAPKHQPASFVFGRFNDGTGVDGGDGWSIRASPAYIALCGSLLSQYTLTGFDASAHLSEETKKASWSAPIGVVSSVGFSAIFGFFVLMAFLFSIQDFEGTLDSVYGQPVLQILVDVCGEDGALVLFSLIMICVWHCGLFSMTSNSRMMFAFARDGGIHPFFHKVDHRFRSPVRAIWLAATLSFILSLPSLGSSVAFAAATSIATIGLYISYGLPILIGVVCHQSFKAMKGPFDLKGFSRPIALAAVVWIAFITVVFCLPTANPVTSETLNYTVVAVGILAVGSVGSWVFWARRWFTGPAADVAEAMRLGVDVTEPGALEEREEMERKGGEKAGTKEVSS</sequence>
<keyword evidence="9" id="KW-1185">Reference proteome</keyword>
<keyword evidence="3 7" id="KW-0812">Transmembrane</keyword>
<comment type="subcellular location">
    <subcellularLocation>
        <location evidence="1">Membrane</location>
        <topology evidence="1">Multi-pass membrane protein</topology>
    </subcellularLocation>
</comment>
<dbReference type="AlphaFoldDB" id="A0AA40FCJ7"/>
<dbReference type="Gene3D" id="1.20.1740.10">
    <property type="entry name" value="Amino acid/polyamine transporter I"/>
    <property type="match status" value="1"/>
</dbReference>
<dbReference type="PIRSF" id="PIRSF006060">
    <property type="entry name" value="AA_transporter"/>
    <property type="match status" value="1"/>
</dbReference>
<gene>
    <name evidence="8" type="ORF">B0T18DRAFT_425402</name>
</gene>
<dbReference type="InterPro" id="IPR002293">
    <property type="entry name" value="AA/rel_permease1"/>
</dbReference>
<evidence type="ECO:0000256" key="3">
    <source>
        <dbReference type="ARBA" id="ARBA00022692"/>
    </source>
</evidence>
<evidence type="ECO:0000256" key="6">
    <source>
        <dbReference type="SAM" id="MobiDB-lite"/>
    </source>
</evidence>
<evidence type="ECO:0000313" key="9">
    <source>
        <dbReference type="Proteomes" id="UP001172155"/>
    </source>
</evidence>
<evidence type="ECO:0000256" key="1">
    <source>
        <dbReference type="ARBA" id="ARBA00004141"/>
    </source>
</evidence>
<keyword evidence="5 7" id="KW-0472">Membrane</keyword>
<feature type="compositionally biased region" description="Basic and acidic residues" evidence="6">
    <location>
        <begin position="534"/>
        <end position="550"/>
    </location>
</feature>
<feature type="region of interest" description="Disordered" evidence="6">
    <location>
        <begin position="525"/>
        <end position="550"/>
    </location>
</feature>
<feature type="transmembrane region" description="Helical" evidence="7">
    <location>
        <begin position="119"/>
        <end position="143"/>
    </location>
</feature>
<reference evidence="8" key="1">
    <citation type="submission" date="2023-06" db="EMBL/GenBank/DDBJ databases">
        <title>Genome-scale phylogeny and comparative genomics of the fungal order Sordariales.</title>
        <authorList>
            <consortium name="Lawrence Berkeley National Laboratory"/>
            <person name="Hensen N."/>
            <person name="Bonometti L."/>
            <person name="Westerberg I."/>
            <person name="Brannstrom I.O."/>
            <person name="Guillou S."/>
            <person name="Cros-Aarteil S."/>
            <person name="Calhoun S."/>
            <person name="Haridas S."/>
            <person name="Kuo A."/>
            <person name="Mondo S."/>
            <person name="Pangilinan J."/>
            <person name="Riley R."/>
            <person name="LaButti K."/>
            <person name="Andreopoulos B."/>
            <person name="Lipzen A."/>
            <person name="Chen C."/>
            <person name="Yanf M."/>
            <person name="Daum C."/>
            <person name="Ng V."/>
            <person name="Clum A."/>
            <person name="Steindorff A."/>
            <person name="Ohm R."/>
            <person name="Martin F."/>
            <person name="Silar P."/>
            <person name="Natvig D."/>
            <person name="Lalanne C."/>
            <person name="Gautier V."/>
            <person name="Ament-velasquez S.L."/>
            <person name="Kruys A."/>
            <person name="Hutchinson M.I."/>
            <person name="Powell A.J."/>
            <person name="Barry K."/>
            <person name="Miller A.N."/>
            <person name="Grigoriev I.V."/>
            <person name="Debuchy R."/>
            <person name="Gladieux P."/>
            <person name="Thoren M.H."/>
            <person name="Johannesson H."/>
        </authorList>
    </citation>
    <scope>NUCLEOTIDE SEQUENCE</scope>
    <source>
        <strain evidence="8">SMH3187-1</strain>
    </source>
</reference>
<feature type="transmembrane region" description="Helical" evidence="7">
    <location>
        <begin position="164"/>
        <end position="187"/>
    </location>
</feature>
<feature type="compositionally biased region" description="Basic and acidic residues" evidence="6">
    <location>
        <begin position="8"/>
        <end position="21"/>
    </location>
</feature>
<proteinExistence type="predicted"/>
<organism evidence="8 9">
    <name type="scientific">Schizothecium vesticola</name>
    <dbReference type="NCBI Taxonomy" id="314040"/>
    <lineage>
        <taxon>Eukaryota</taxon>
        <taxon>Fungi</taxon>
        <taxon>Dikarya</taxon>
        <taxon>Ascomycota</taxon>
        <taxon>Pezizomycotina</taxon>
        <taxon>Sordariomycetes</taxon>
        <taxon>Sordariomycetidae</taxon>
        <taxon>Sordariales</taxon>
        <taxon>Schizotheciaceae</taxon>
        <taxon>Schizothecium</taxon>
    </lineage>
</organism>
<dbReference type="EMBL" id="JAUKUD010000001">
    <property type="protein sequence ID" value="KAK0755122.1"/>
    <property type="molecule type" value="Genomic_DNA"/>
</dbReference>
<evidence type="ECO:0000256" key="4">
    <source>
        <dbReference type="ARBA" id="ARBA00022989"/>
    </source>
</evidence>
<dbReference type="Pfam" id="PF13520">
    <property type="entry name" value="AA_permease_2"/>
    <property type="match status" value="1"/>
</dbReference>
<comment type="caution">
    <text evidence="8">The sequence shown here is derived from an EMBL/GenBank/DDBJ whole genome shotgun (WGS) entry which is preliminary data.</text>
</comment>
<evidence type="ECO:0000256" key="7">
    <source>
        <dbReference type="SAM" id="Phobius"/>
    </source>
</evidence>
<feature type="transmembrane region" description="Helical" evidence="7">
    <location>
        <begin position="407"/>
        <end position="431"/>
    </location>
</feature>
<accession>A0AA40FCJ7</accession>
<keyword evidence="2" id="KW-0813">Transport</keyword>